<evidence type="ECO:0000256" key="6">
    <source>
        <dbReference type="ARBA" id="ARBA00033752"/>
    </source>
</evidence>
<evidence type="ECO:0000313" key="10">
    <source>
        <dbReference type="Proteomes" id="UP000678499"/>
    </source>
</evidence>
<evidence type="ECO:0000256" key="5">
    <source>
        <dbReference type="ARBA" id="ARBA00023274"/>
    </source>
</evidence>
<evidence type="ECO:0000256" key="8">
    <source>
        <dbReference type="SAM" id="MobiDB-lite"/>
    </source>
</evidence>
<organism evidence="9">
    <name type="scientific">Notodromas monacha</name>
    <dbReference type="NCBI Taxonomy" id="399045"/>
    <lineage>
        <taxon>Eukaryota</taxon>
        <taxon>Metazoa</taxon>
        <taxon>Ecdysozoa</taxon>
        <taxon>Arthropoda</taxon>
        <taxon>Crustacea</taxon>
        <taxon>Oligostraca</taxon>
        <taxon>Ostracoda</taxon>
        <taxon>Podocopa</taxon>
        <taxon>Podocopida</taxon>
        <taxon>Cypridocopina</taxon>
        <taxon>Cypridoidea</taxon>
        <taxon>Cyprididae</taxon>
        <taxon>Notodromas</taxon>
    </lineage>
</organism>
<sequence>MLRCVLRLALDQTLLTQSCRHLKSGGSSVGLGKKGKPGKTAGVMQKREMPVESDPKKLATYCCGTNVFKEGEDVMLKPRAEYPDWLWKIPTGPPPKLEDLDPNTLEYWELLKARDRRRKNKIIKVTRLKNP</sequence>
<keyword evidence="10" id="KW-1185">Reference proteome</keyword>
<comment type="similarity">
    <text evidence="6">Belongs to the mitochondrion-specific ribosomal protein mL54 family.</text>
</comment>
<keyword evidence="2" id="KW-0809">Transit peptide</keyword>
<evidence type="ECO:0000256" key="1">
    <source>
        <dbReference type="ARBA" id="ARBA00004173"/>
    </source>
</evidence>
<dbReference type="PANTHER" id="PTHR28595">
    <property type="entry name" value="39S RIBOSOMAL PROTEIN L54, MITOCHONDRIAL"/>
    <property type="match status" value="1"/>
</dbReference>
<dbReference type="OrthoDB" id="10252718at2759"/>
<keyword evidence="4" id="KW-0496">Mitochondrion</keyword>
<dbReference type="EMBL" id="OA882904">
    <property type="protein sequence ID" value="CAD7277315.1"/>
    <property type="molecule type" value="Genomic_DNA"/>
</dbReference>
<evidence type="ECO:0000256" key="4">
    <source>
        <dbReference type="ARBA" id="ARBA00023128"/>
    </source>
</evidence>
<dbReference type="PANTHER" id="PTHR28595:SF1">
    <property type="entry name" value="LARGE RIBOSOMAL SUBUNIT PROTEIN ML54"/>
    <property type="match status" value="1"/>
</dbReference>
<gene>
    <name evidence="9" type="ORF">NMOB1V02_LOCUS5050</name>
</gene>
<keyword evidence="5" id="KW-0687">Ribonucleoprotein</keyword>
<evidence type="ECO:0000256" key="2">
    <source>
        <dbReference type="ARBA" id="ARBA00022946"/>
    </source>
</evidence>
<dbReference type="AlphaFoldDB" id="A0A7R9GE31"/>
<comment type="subcellular location">
    <subcellularLocation>
        <location evidence="1">Mitochondrion</location>
    </subcellularLocation>
</comment>
<dbReference type="Proteomes" id="UP000678499">
    <property type="component" value="Unassembled WGS sequence"/>
</dbReference>
<evidence type="ECO:0000313" key="9">
    <source>
        <dbReference type="EMBL" id="CAD7277315.1"/>
    </source>
</evidence>
<evidence type="ECO:0000256" key="7">
    <source>
        <dbReference type="ARBA" id="ARBA00035179"/>
    </source>
</evidence>
<dbReference type="GO" id="GO:0003735">
    <property type="term" value="F:structural constituent of ribosome"/>
    <property type="evidence" value="ECO:0007669"/>
    <property type="project" value="TreeGrafter"/>
</dbReference>
<dbReference type="GO" id="GO:0005762">
    <property type="term" value="C:mitochondrial large ribosomal subunit"/>
    <property type="evidence" value="ECO:0007669"/>
    <property type="project" value="TreeGrafter"/>
</dbReference>
<dbReference type="InterPro" id="IPR013870">
    <property type="entry name" value="Ribosomal_mL54"/>
</dbReference>
<accession>A0A7R9GE31</accession>
<name>A0A7R9GE31_9CRUS</name>
<evidence type="ECO:0000256" key="3">
    <source>
        <dbReference type="ARBA" id="ARBA00022980"/>
    </source>
</evidence>
<dbReference type="EMBL" id="CAJPEX010000867">
    <property type="protein sequence ID" value="CAG0917467.1"/>
    <property type="molecule type" value="Genomic_DNA"/>
</dbReference>
<keyword evidence="3" id="KW-0689">Ribosomal protein</keyword>
<dbReference type="Pfam" id="PF08561">
    <property type="entry name" value="Ribosomal_L37"/>
    <property type="match status" value="1"/>
</dbReference>
<proteinExistence type="inferred from homology"/>
<protein>
    <recommendedName>
        <fullName evidence="7">Large ribosomal subunit protein mL54</fullName>
    </recommendedName>
</protein>
<feature type="region of interest" description="Disordered" evidence="8">
    <location>
        <begin position="26"/>
        <end position="52"/>
    </location>
</feature>
<reference evidence="9" key="1">
    <citation type="submission" date="2020-11" db="EMBL/GenBank/DDBJ databases">
        <authorList>
            <person name="Tran Van P."/>
        </authorList>
    </citation>
    <scope>NUCLEOTIDE SEQUENCE</scope>
</reference>